<dbReference type="GO" id="GO:0030014">
    <property type="term" value="C:CCR4-NOT complex"/>
    <property type="evidence" value="ECO:0007669"/>
    <property type="project" value="InterPro"/>
</dbReference>
<dbReference type="GeneID" id="22914153"/>
<keyword evidence="3" id="KW-1185">Reference proteome</keyword>
<gene>
    <name evidence="2" type="ORF">GNI_116450</name>
</gene>
<accession>A0A023B2X4</accession>
<feature type="region of interest" description="Disordered" evidence="1">
    <location>
        <begin position="348"/>
        <end position="437"/>
    </location>
</feature>
<dbReference type="VEuPathDB" id="CryptoDB:GNI_116450"/>
<dbReference type="RefSeq" id="XP_011131732.1">
    <property type="nucleotide sequence ID" value="XM_011133430.1"/>
</dbReference>
<proteinExistence type="predicted"/>
<dbReference type="CDD" id="cd16618">
    <property type="entry name" value="mRING-HC-C4C4_CNOT4"/>
    <property type="match status" value="1"/>
</dbReference>
<reference evidence="2" key="1">
    <citation type="submission" date="2013-12" db="EMBL/GenBank/DDBJ databases">
        <authorList>
            <person name="Omoto C.K."/>
            <person name="Sibley D."/>
            <person name="Venepally P."/>
            <person name="Hadjithomas M."/>
            <person name="Karamycheva S."/>
            <person name="Brunk B."/>
            <person name="Roos D."/>
            <person name="Caler E."/>
            <person name="Lorenzi H."/>
        </authorList>
    </citation>
    <scope>NUCLEOTIDE SEQUENCE</scope>
</reference>
<feature type="region of interest" description="Disordered" evidence="1">
    <location>
        <begin position="475"/>
        <end position="515"/>
    </location>
</feature>
<feature type="compositionally biased region" description="Basic and acidic residues" evidence="1">
    <location>
        <begin position="280"/>
        <end position="303"/>
    </location>
</feature>
<dbReference type="AlphaFoldDB" id="A0A023B2X4"/>
<dbReference type="SUPFAM" id="SSF57850">
    <property type="entry name" value="RING/U-box"/>
    <property type="match status" value="1"/>
</dbReference>
<feature type="region of interest" description="Disordered" evidence="1">
    <location>
        <begin position="682"/>
        <end position="705"/>
    </location>
</feature>
<dbReference type="InterPro" id="IPR013083">
    <property type="entry name" value="Znf_RING/FYVE/PHD"/>
</dbReference>
<dbReference type="PANTHER" id="PTHR12603">
    <property type="entry name" value="CCR4-NOT TRANSCRIPTION COMPLEX RELATED"/>
    <property type="match status" value="1"/>
</dbReference>
<dbReference type="PANTHER" id="PTHR12603:SF41">
    <property type="entry name" value="NUCLEIC ACID BINDING NABP DOMAIN-CONTAINING PROTEIN"/>
    <property type="match status" value="1"/>
</dbReference>
<feature type="compositionally biased region" description="Low complexity" evidence="1">
    <location>
        <begin position="720"/>
        <end position="738"/>
    </location>
</feature>
<feature type="region of interest" description="Disordered" evidence="1">
    <location>
        <begin position="266"/>
        <end position="317"/>
    </location>
</feature>
<dbReference type="Proteomes" id="UP000019763">
    <property type="component" value="Unassembled WGS sequence"/>
</dbReference>
<name>A0A023B2X4_GRENI</name>
<feature type="region of interest" description="Disordered" evidence="1">
    <location>
        <begin position="50"/>
        <end position="71"/>
    </location>
</feature>
<feature type="compositionally biased region" description="Pro residues" evidence="1">
    <location>
        <begin position="682"/>
        <end position="700"/>
    </location>
</feature>
<evidence type="ECO:0000256" key="1">
    <source>
        <dbReference type="SAM" id="MobiDB-lite"/>
    </source>
</evidence>
<feature type="region of interest" description="Disordered" evidence="1">
    <location>
        <begin position="842"/>
        <end position="869"/>
    </location>
</feature>
<sequence length="869" mass="93259">MDDGDLSMFPCPCDYQVCLWCLKRIQDENNKCPLCRRDYDESAFRKIPRPKKLENKNRTGGGGTAIGGGGTTIGGGSSANDLVPMGHLSHHAAGVPVVCRLYFCPPHLLNPSLLAEFRYMAKYGRLISICISTYKNIDTAFVLYADDEAAQLALCDINKAASTDQGGRDLDRGEQGRSKKDIRLHIGAARHCLFTLKGTTCPNEGCCPFIHVQRHSKTFWKPRSDEPTIDRTDMPHIRRLILNPNVGSFFGKTYKEVLTEIGALRNAGSNAGGVGNTDRMANDKSDRGAAGEETREGDSHEGGGGDQGFTVRRGWDTRAPAAVTDTLRRDDPLFPALDAVAPIPATATATVTAEPPAKPPVKKNKTARAAESKFVNPFQDIHRKPDSTERQPRSLSRSTGGDQAPTDIRGSETRGATGVLEPGGKDGAGAGRLRDATQEVVRDAAKEVAKEVSKEVVKEVSKEVAKEAFSAPAFSREGNTREGNAIEGNARQAFPRETFSRDEQDLRGTATESSAFRDRRQKFDLDAQHSLYYEKMREPYRLYGHPQQDKYAYGDLMKKDPRQGVAYNTSYKDNLHKDHSMYRDLQGRILQDLQGRDPPGKAYEEPTAYRESLFKDSMGEVKSLYRKSARKDGDLKTDPFPRGEFVFIPPPPAACFGEPILQHLSRTKLDAVQTGGDGVLPGAPPGFSGPPPGLSPPPGIAGPSIGTAGLGTSSGLVTAPPLGTATGLGSPGSASPGLGAPGLGAPGLGVPGLGAPGLGAPTAPPGMGASKMVDEGDMNGVLNGSGDLFGWDTYEEPGTQWLDGLLNLHLGKTQQPSFVSSTDFEWNRPSPDQIVARLLAPQRNLPPPGRPGASQAPVANNAWHCNPPP</sequence>
<dbReference type="Gene3D" id="3.30.40.10">
    <property type="entry name" value="Zinc/RING finger domain, C3HC4 (zinc finger)"/>
    <property type="match status" value="1"/>
</dbReference>
<dbReference type="eggNOG" id="KOG2068">
    <property type="taxonomic scope" value="Eukaryota"/>
</dbReference>
<dbReference type="InterPro" id="IPR039780">
    <property type="entry name" value="Mot2"/>
</dbReference>
<protein>
    <submittedName>
        <fullName evidence="2">Zinc finger, C3HC4 type (RING finger) protein</fullName>
    </submittedName>
</protein>
<dbReference type="Pfam" id="PF14570">
    <property type="entry name" value="zf-RING_4"/>
    <property type="match status" value="1"/>
</dbReference>
<dbReference type="OrthoDB" id="1923159at2759"/>
<organism evidence="2 3">
    <name type="scientific">Gregarina niphandrodes</name>
    <name type="common">Septate eugregarine</name>
    <dbReference type="NCBI Taxonomy" id="110365"/>
    <lineage>
        <taxon>Eukaryota</taxon>
        <taxon>Sar</taxon>
        <taxon>Alveolata</taxon>
        <taxon>Apicomplexa</taxon>
        <taxon>Conoidasida</taxon>
        <taxon>Gregarinasina</taxon>
        <taxon>Eugregarinorida</taxon>
        <taxon>Gregarinidae</taxon>
        <taxon>Gregarina</taxon>
    </lineage>
</organism>
<comment type="caution">
    <text evidence="2">The sequence shown here is derived from an EMBL/GenBank/DDBJ whole genome shotgun (WGS) entry which is preliminary data.</text>
</comment>
<evidence type="ECO:0000313" key="2">
    <source>
        <dbReference type="EMBL" id="EZG55205.1"/>
    </source>
</evidence>
<dbReference type="GO" id="GO:0004842">
    <property type="term" value="F:ubiquitin-protein transferase activity"/>
    <property type="evidence" value="ECO:0007669"/>
    <property type="project" value="InterPro"/>
</dbReference>
<evidence type="ECO:0000313" key="3">
    <source>
        <dbReference type="Proteomes" id="UP000019763"/>
    </source>
</evidence>
<feature type="compositionally biased region" description="Gly residues" evidence="1">
    <location>
        <begin position="59"/>
        <end position="71"/>
    </location>
</feature>
<dbReference type="GO" id="GO:0016567">
    <property type="term" value="P:protein ubiquitination"/>
    <property type="evidence" value="ECO:0007669"/>
    <property type="project" value="TreeGrafter"/>
</dbReference>
<feature type="compositionally biased region" description="Basic and acidic residues" evidence="1">
    <location>
        <begin position="380"/>
        <end position="392"/>
    </location>
</feature>
<dbReference type="InterPro" id="IPR039515">
    <property type="entry name" value="NOT4_mRING-HC-C4C4"/>
</dbReference>
<dbReference type="EMBL" id="AFNH02000864">
    <property type="protein sequence ID" value="EZG55205.1"/>
    <property type="molecule type" value="Genomic_DNA"/>
</dbReference>
<feature type="region of interest" description="Disordered" evidence="1">
    <location>
        <begin position="717"/>
        <end position="740"/>
    </location>
</feature>